<organism evidence="1 2">
    <name type="scientific">Gaoshiqia sediminis</name>
    <dbReference type="NCBI Taxonomy" id="2986998"/>
    <lineage>
        <taxon>Bacteria</taxon>
        <taxon>Pseudomonadati</taxon>
        <taxon>Bacteroidota</taxon>
        <taxon>Bacteroidia</taxon>
        <taxon>Marinilabiliales</taxon>
        <taxon>Prolixibacteraceae</taxon>
        <taxon>Gaoshiqia</taxon>
    </lineage>
</organism>
<name>A0AA42C7K2_9BACT</name>
<dbReference type="EMBL" id="JAPAAF010000126">
    <property type="protein sequence ID" value="MCW0485073.1"/>
    <property type="molecule type" value="Genomic_DNA"/>
</dbReference>
<protein>
    <submittedName>
        <fullName evidence="1">Uncharacterized protein</fullName>
    </submittedName>
</protein>
<comment type="caution">
    <text evidence="1">The sequence shown here is derived from an EMBL/GenBank/DDBJ whole genome shotgun (WGS) entry which is preliminary data.</text>
</comment>
<sequence>CAKDCFIPLRFICNDACLKRPIHPSSFPRSAFHSFPVLKPDWLFLFYFLPGYVSQTGMKSLPAVGREAKTVSKRTLSRAF</sequence>
<dbReference type="Proteomes" id="UP001163821">
    <property type="component" value="Unassembled WGS sequence"/>
</dbReference>
<gene>
    <name evidence="1" type="ORF">N2K84_20255</name>
</gene>
<dbReference type="RefSeq" id="WP_282593652.1">
    <property type="nucleotide sequence ID" value="NZ_JAPAAF010000126.1"/>
</dbReference>
<evidence type="ECO:0000313" key="1">
    <source>
        <dbReference type="EMBL" id="MCW0485073.1"/>
    </source>
</evidence>
<dbReference type="AlphaFoldDB" id="A0AA42C7K2"/>
<feature type="non-terminal residue" evidence="1">
    <location>
        <position position="1"/>
    </location>
</feature>
<proteinExistence type="predicted"/>
<reference evidence="1" key="1">
    <citation type="submission" date="2022-10" db="EMBL/GenBank/DDBJ databases">
        <title>Gaoshiqiia sediminis gen. nov., sp. nov., isolated from coastal sediment.</title>
        <authorList>
            <person name="Yu W.X."/>
            <person name="Mu D.S."/>
            <person name="Du J.Z."/>
            <person name="Liang Y.Q."/>
        </authorList>
    </citation>
    <scope>NUCLEOTIDE SEQUENCE</scope>
    <source>
        <strain evidence="1">A06</strain>
    </source>
</reference>
<accession>A0AA42C7K2</accession>
<evidence type="ECO:0000313" key="2">
    <source>
        <dbReference type="Proteomes" id="UP001163821"/>
    </source>
</evidence>
<keyword evidence="2" id="KW-1185">Reference proteome</keyword>